<evidence type="ECO:0000256" key="6">
    <source>
        <dbReference type="ARBA" id="ARBA00022692"/>
    </source>
</evidence>
<dbReference type="RefSeq" id="WP_132081484.1">
    <property type="nucleotide sequence ID" value="NZ_SLUI01000008.1"/>
</dbReference>
<feature type="compositionally biased region" description="Gly residues" evidence="10">
    <location>
        <begin position="130"/>
        <end position="140"/>
    </location>
</feature>
<evidence type="ECO:0000259" key="11">
    <source>
        <dbReference type="PROSITE" id="PS52015"/>
    </source>
</evidence>
<evidence type="ECO:0000256" key="5">
    <source>
        <dbReference type="ARBA" id="ARBA00022519"/>
    </source>
</evidence>
<dbReference type="SUPFAM" id="SSF74653">
    <property type="entry name" value="TolA/TonB C-terminal domain"/>
    <property type="match status" value="1"/>
</dbReference>
<dbReference type="PROSITE" id="PS52015">
    <property type="entry name" value="TONB_CTD"/>
    <property type="match status" value="1"/>
</dbReference>
<dbReference type="OrthoDB" id="1681210at2"/>
<accession>A0A4R1PWE1</accession>
<keyword evidence="6" id="KW-0812">Transmembrane</keyword>
<keyword evidence="9" id="KW-0472">Membrane</keyword>
<keyword evidence="4" id="KW-1003">Cell membrane</keyword>
<keyword evidence="8" id="KW-1133">Transmembrane helix</keyword>
<protein>
    <submittedName>
        <fullName evidence="12">Protein TonB</fullName>
    </submittedName>
</protein>
<keyword evidence="7" id="KW-0653">Protein transport</keyword>
<evidence type="ECO:0000313" key="12">
    <source>
        <dbReference type="EMBL" id="TCL36593.1"/>
    </source>
</evidence>
<evidence type="ECO:0000256" key="10">
    <source>
        <dbReference type="SAM" id="MobiDB-lite"/>
    </source>
</evidence>
<dbReference type="GO" id="GO:0055085">
    <property type="term" value="P:transmembrane transport"/>
    <property type="evidence" value="ECO:0007669"/>
    <property type="project" value="InterPro"/>
</dbReference>
<dbReference type="PANTHER" id="PTHR33446:SF2">
    <property type="entry name" value="PROTEIN TONB"/>
    <property type="match status" value="1"/>
</dbReference>
<evidence type="ECO:0000256" key="7">
    <source>
        <dbReference type="ARBA" id="ARBA00022927"/>
    </source>
</evidence>
<dbReference type="NCBIfam" id="TIGR01352">
    <property type="entry name" value="tonB_Cterm"/>
    <property type="match status" value="1"/>
</dbReference>
<feature type="region of interest" description="Disordered" evidence="10">
    <location>
        <begin position="55"/>
        <end position="88"/>
    </location>
</feature>
<dbReference type="InterPro" id="IPR006260">
    <property type="entry name" value="TonB/TolA_C"/>
</dbReference>
<dbReference type="Pfam" id="PF03544">
    <property type="entry name" value="TonB_C"/>
    <property type="match status" value="1"/>
</dbReference>
<organism evidence="12 13">
    <name type="scientific">Anaerospora hongkongensis</name>
    <dbReference type="NCBI Taxonomy" id="244830"/>
    <lineage>
        <taxon>Bacteria</taxon>
        <taxon>Bacillati</taxon>
        <taxon>Bacillota</taxon>
        <taxon>Negativicutes</taxon>
        <taxon>Selenomonadales</taxon>
        <taxon>Sporomusaceae</taxon>
        <taxon>Anaerospora</taxon>
    </lineage>
</organism>
<dbReference type="Gene3D" id="3.30.1150.10">
    <property type="match status" value="1"/>
</dbReference>
<dbReference type="GO" id="GO:0098797">
    <property type="term" value="C:plasma membrane protein complex"/>
    <property type="evidence" value="ECO:0007669"/>
    <property type="project" value="TreeGrafter"/>
</dbReference>
<evidence type="ECO:0000256" key="8">
    <source>
        <dbReference type="ARBA" id="ARBA00022989"/>
    </source>
</evidence>
<feature type="compositionally biased region" description="Low complexity" evidence="10">
    <location>
        <begin position="104"/>
        <end position="129"/>
    </location>
</feature>
<dbReference type="PANTHER" id="PTHR33446">
    <property type="entry name" value="PROTEIN TONB-RELATED"/>
    <property type="match status" value="1"/>
</dbReference>
<gene>
    <name evidence="12" type="ORF">EV210_108248</name>
</gene>
<dbReference type="Proteomes" id="UP000295063">
    <property type="component" value="Unassembled WGS sequence"/>
</dbReference>
<evidence type="ECO:0000256" key="1">
    <source>
        <dbReference type="ARBA" id="ARBA00004383"/>
    </source>
</evidence>
<keyword evidence="5" id="KW-0997">Cell inner membrane</keyword>
<keyword evidence="13" id="KW-1185">Reference proteome</keyword>
<comment type="caution">
    <text evidence="12">The sequence shown here is derived from an EMBL/GenBank/DDBJ whole genome shotgun (WGS) entry which is preliminary data.</text>
</comment>
<comment type="similarity">
    <text evidence="2">Belongs to the TonB family.</text>
</comment>
<dbReference type="AlphaFoldDB" id="A0A4R1PWE1"/>
<evidence type="ECO:0000256" key="9">
    <source>
        <dbReference type="ARBA" id="ARBA00023136"/>
    </source>
</evidence>
<dbReference type="GO" id="GO:0015031">
    <property type="term" value="P:protein transport"/>
    <property type="evidence" value="ECO:0007669"/>
    <property type="project" value="UniProtKB-KW"/>
</dbReference>
<evidence type="ECO:0000256" key="3">
    <source>
        <dbReference type="ARBA" id="ARBA00022448"/>
    </source>
</evidence>
<evidence type="ECO:0000256" key="4">
    <source>
        <dbReference type="ARBA" id="ARBA00022475"/>
    </source>
</evidence>
<evidence type="ECO:0000256" key="2">
    <source>
        <dbReference type="ARBA" id="ARBA00006555"/>
    </source>
</evidence>
<name>A0A4R1PWE1_9FIRM</name>
<dbReference type="EMBL" id="SLUI01000008">
    <property type="protein sequence ID" value="TCL36593.1"/>
    <property type="molecule type" value="Genomic_DNA"/>
</dbReference>
<comment type="subcellular location">
    <subcellularLocation>
        <location evidence="1">Cell inner membrane</location>
        <topology evidence="1">Single-pass membrane protein</topology>
        <orientation evidence="1">Periplasmic side</orientation>
    </subcellularLocation>
</comment>
<keyword evidence="3" id="KW-0813">Transport</keyword>
<dbReference type="InterPro" id="IPR037682">
    <property type="entry name" value="TonB_C"/>
</dbReference>
<feature type="domain" description="TonB C-terminal" evidence="11">
    <location>
        <begin position="139"/>
        <end position="231"/>
    </location>
</feature>
<reference evidence="12 13" key="1">
    <citation type="submission" date="2019-03" db="EMBL/GenBank/DDBJ databases">
        <title>Genomic Encyclopedia of Type Strains, Phase IV (KMG-IV): sequencing the most valuable type-strain genomes for metagenomic binning, comparative biology and taxonomic classification.</title>
        <authorList>
            <person name="Goeker M."/>
        </authorList>
    </citation>
    <scope>NUCLEOTIDE SEQUENCE [LARGE SCALE GENOMIC DNA]</scope>
    <source>
        <strain evidence="12 13">DSM 15969</strain>
    </source>
</reference>
<evidence type="ECO:0000313" key="13">
    <source>
        <dbReference type="Proteomes" id="UP000295063"/>
    </source>
</evidence>
<proteinExistence type="inferred from homology"/>
<sequence length="231" mass="23526">MSYTYYWRKALSVSLLLHLFFLAAAGYLSAGWTAPPPVQEVLLEMDLVSDPAERAGVSALPPAPSSVPEVPRQSQPVPAEALPTEEPAEALVTTSELAMTEAQPVAAAAAAPVSPGGSPDSTGSSAIGGTSSGGSTKGGGIAAPGILSKADPVYPSSARKAGQEGTVLLRIEILTNGRTGAISIARSTGYAALDEAAIEAVANWQFIPAKDLATGRAVPCTTTLPVSFRLR</sequence>
<dbReference type="GO" id="GO:0031992">
    <property type="term" value="F:energy transducer activity"/>
    <property type="evidence" value="ECO:0007669"/>
    <property type="project" value="TreeGrafter"/>
</dbReference>
<feature type="region of interest" description="Disordered" evidence="10">
    <location>
        <begin position="104"/>
        <end position="140"/>
    </location>
</feature>
<dbReference type="InterPro" id="IPR051045">
    <property type="entry name" value="TonB-dependent_transducer"/>
</dbReference>